<dbReference type="SUPFAM" id="SSF51206">
    <property type="entry name" value="cAMP-binding domain-like"/>
    <property type="match status" value="1"/>
</dbReference>
<evidence type="ECO:0000259" key="4">
    <source>
        <dbReference type="PROSITE" id="PS50042"/>
    </source>
</evidence>
<dbReference type="PANTHER" id="PTHR24567">
    <property type="entry name" value="CRP FAMILY TRANSCRIPTIONAL REGULATORY PROTEIN"/>
    <property type="match status" value="1"/>
</dbReference>
<reference evidence="6" key="1">
    <citation type="submission" date="2020-07" db="EMBL/GenBank/DDBJ databases">
        <title>Huge and variable diversity of episymbiotic CPR bacteria and DPANN archaea in groundwater ecosystems.</title>
        <authorList>
            <person name="He C.Y."/>
            <person name="Keren R."/>
            <person name="Whittaker M."/>
            <person name="Farag I.F."/>
            <person name="Doudna J."/>
            <person name="Cate J.H.D."/>
            <person name="Banfield J.F."/>
        </authorList>
    </citation>
    <scope>NUCLEOTIDE SEQUENCE</scope>
    <source>
        <strain evidence="6">NC_groundwater_1664_Pr3_B-0.1um_52_9</strain>
    </source>
</reference>
<sequence>MELWHLSEQDFFLGLPNEKLAFLSLAVKREVKKNSIIFAEGDRGDYCYYLETGSVKVFRATMVGKEPIFWVRKPGDLFGLAEVIDGKERICTAQTLSPCFIYEIHRADFEKILARYPTVSRKVVAVLGRRLRYLCEQVENLMVWDVTSRLSRLLVYLGFNHLMNLNPNDEPVSFPVSLTQEDLAAMTGSCQQTVSETLKKLQQEGLVRVSKKEITIVKPLELLKRIYH</sequence>
<keyword evidence="1" id="KW-0805">Transcription regulation</keyword>
<dbReference type="InterPro" id="IPR014710">
    <property type="entry name" value="RmlC-like_jellyroll"/>
</dbReference>
<dbReference type="Gene3D" id="1.10.10.10">
    <property type="entry name" value="Winged helix-like DNA-binding domain superfamily/Winged helix DNA-binding domain"/>
    <property type="match status" value="1"/>
</dbReference>
<dbReference type="InterPro" id="IPR036388">
    <property type="entry name" value="WH-like_DNA-bd_sf"/>
</dbReference>
<keyword evidence="2" id="KW-0238">DNA-binding</keyword>
<dbReference type="SMART" id="SM00100">
    <property type="entry name" value="cNMP"/>
    <property type="match status" value="1"/>
</dbReference>
<evidence type="ECO:0000259" key="5">
    <source>
        <dbReference type="PROSITE" id="PS51063"/>
    </source>
</evidence>
<proteinExistence type="predicted"/>
<dbReference type="Gene3D" id="2.60.120.10">
    <property type="entry name" value="Jelly Rolls"/>
    <property type="match status" value="1"/>
</dbReference>
<evidence type="ECO:0000256" key="2">
    <source>
        <dbReference type="ARBA" id="ARBA00023125"/>
    </source>
</evidence>
<dbReference type="InterPro" id="IPR050397">
    <property type="entry name" value="Env_Response_Regulators"/>
</dbReference>
<feature type="domain" description="Cyclic nucleotide-binding" evidence="4">
    <location>
        <begin position="29"/>
        <end position="130"/>
    </location>
</feature>
<feature type="domain" description="HTH crp-type" evidence="5">
    <location>
        <begin position="144"/>
        <end position="220"/>
    </location>
</feature>
<dbReference type="SUPFAM" id="SSF46785">
    <property type="entry name" value="Winged helix' DNA-binding domain"/>
    <property type="match status" value="1"/>
</dbReference>
<dbReference type="PANTHER" id="PTHR24567:SF68">
    <property type="entry name" value="DNA-BINDING TRANSCRIPTIONAL DUAL REGULATOR CRP"/>
    <property type="match status" value="1"/>
</dbReference>
<dbReference type="GO" id="GO:0003677">
    <property type="term" value="F:DNA binding"/>
    <property type="evidence" value="ECO:0007669"/>
    <property type="project" value="UniProtKB-KW"/>
</dbReference>
<dbReference type="InterPro" id="IPR000595">
    <property type="entry name" value="cNMP-bd_dom"/>
</dbReference>
<name>A0A9D6UZB8_9BACT</name>
<evidence type="ECO:0000256" key="3">
    <source>
        <dbReference type="ARBA" id="ARBA00023163"/>
    </source>
</evidence>
<keyword evidence="3" id="KW-0804">Transcription</keyword>
<dbReference type="CDD" id="cd00092">
    <property type="entry name" value="HTH_CRP"/>
    <property type="match status" value="1"/>
</dbReference>
<comment type="caution">
    <text evidence="6">The sequence shown here is derived from an EMBL/GenBank/DDBJ whole genome shotgun (WGS) entry which is preliminary data.</text>
</comment>
<protein>
    <submittedName>
        <fullName evidence="6">Crp/Fnr family transcriptional regulator</fullName>
    </submittedName>
</protein>
<dbReference type="CDD" id="cd00038">
    <property type="entry name" value="CAP_ED"/>
    <property type="match status" value="1"/>
</dbReference>
<evidence type="ECO:0000256" key="1">
    <source>
        <dbReference type="ARBA" id="ARBA00023015"/>
    </source>
</evidence>
<gene>
    <name evidence="6" type="ORF">HY912_03970</name>
</gene>
<dbReference type="PROSITE" id="PS50042">
    <property type="entry name" value="CNMP_BINDING_3"/>
    <property type="match status" value="1"/>
</dbReference>
<evidence type="ECO:0000313" key="6">
    <source>
        <dbReference type="EMBL" id="MBI5248629.1"/>
    </source>
</evidence>
<dbReference type="GO" id="GO:0005829">
    <property type="term" value="C:cytosol"/>
    <property type="evidence" value="ECO:0007669"/>
    <property type="project" value="TreeGrafter"/>
</dbReference>
<dbReference type="GO" id="GO:0003700">
    <property type="term" value="F:DNA-binding transcription factor activity"/>
    <property type="evidence" value="ECO:0007669"/>
    <property type="project" value="TreeGrafter"/>
</dbReference>
<dbReference type="InterPro" id="IPR036390">
    <property type="entry name" value="WH_DNA-bd_sf"/>
</dbReference>
<dbReference type="SMART" id="SM00419">
    <property type="entry name" value="HTH_CRP"/>
    <property type="match status" value="1"/>
</dbReference>
<evidence type="ECO:0000313" key="7">
    <source>
        <dbReference type="Proteomes" id="UP000807825"/>
    </source>
</evidence>
<dbReference type="InterPro" id="IPR018490">
    <property type="entry name" value="cNMP-bd_dom_sf"/>
</dbReference>
<accession>A0A9D6UZB8</accession>
<dbReference type="AlphaFoldDB" id="A0A9D6UZB8"/>
<dbReference type="EMBL" id="JACRDE010000120">
    <property type="protein sequence ID" value="MBI5248629.1"/>
    <property type="molecule type" value="Genomic_DNA"/>
</dbReference>
<dbReference type="Pfam" id="PF13545">
    <property type="entry name" value="HTH_Crp_2"/>
    <property type="match status" value="1"/>
</dbReference>
<dbReference type="Pfam" id="PF00027">
    <property type="entry name" value="cNMP_binding"/>
    <property type="match status" value="1"/>
</dbReference>
<dbReference type="InterPro" id="IPR012318">
    <property type="entry name" value="HTH_CRP"/>
</dbReference>
<organism evidence="6 7">
    <name type="scientific">Desulfomonile tiedjei</name>
    <dbReference type="NCBI Taxonomy" id="2358"/>
    <lineage>
        <taxon>Bacteria</taxon>
        <taxon>Pseudomonadati</taxon>
        <taxon>Thermodesulfobacteriota</taxon>
        <taxon>Desulfomonilia</taxon>
        <taxon>Desulfomonilales</taxon>
        <taxon>Desulfomonilaceae</taxon>
        <taxon>Desulfomonile</taxon>
    </lineage>
</organism>
<dbReference type="PROSITE" id="PS51063">
    <property type="entry name" value="HTH_CRP_2"/>
    <property type="match status" value="1"/>
</dbReference>
<dbReference type="Proteomes" id="UP000807825">
    <property type="component" value="Unassembled WGS sequence"/>
</dbReference>